<keyword evidence="7" id="KW-1185">Reference proteome</keyword>
<sequence>MNTLFLAILFLVLALVFIVGLHLYLWLRLVRDTTNKRTWPRRLGTTGTIVLPLVTIAAMTTPQLSYPFWIKQLVALPGYLWMPLCLYLVLVLLVIEPVRWWLLRQVSRDEMAHATVMAALAGKDSPTSQPNSHEDADSSTAAFPRGRTRREIISRSLALGAGVAAVSTVGYGTWEALRTPRMLHVEVTVPKLPEAADGYRLAIVSDLHISAVRGRRQCQRIVEAVNGAEADAITILGDIVDGTVAELATAAEPLAELTAPDGVFFVTGNHEYYVGADPWVEHLRGLGLTPLENERVELTGFDLAGINDVAADSQGQPGDEGPDFAAALADREPNRAVVLMSHQPIVIDEAQEWDVDLLLAGHTHGGQIWPFTYVADLANPTLAGLEAHGDTQLYVTRGAGTWGPPVRVGAPSDITVVTLRSE</sequence>
<keyword evidence="4" id="KW-0812">Transmembrane</keyword>
<keyword evidence="2" id="KW-0378">Hydrolase</keyword>
<evidence type="ECO:0000259" key="5">
    <source>
        <dbReference type="Pfam" id="PF00149"/>
    </source>
</evidence>
<name>A0A895XRX6_9ACTN</name>
<dbReference type="PANTHER" id="PTHR31302">
    <property type="entry name" value="TRANSMEMBRANE PROTEIN WITH METALLOPHOSPHOESTERASE DOMAIN-RELATED"/>
    <property type="match status" value="1"/>
</dbReference>
<dbReference type="GO" id="GO:0009245">
    <property type="term" value="P:lipid A biosynthetic process"/>
    <property type="evidence" value="ECO:0007669"/>
    <property type="project" value="TreeGrafter"/>
</dbReference>
<evidence type="ECO:0000313" key="7">
    <source>
        <dbReference type="Proteomes" id="UP000662939"/>
    </source>
</evidence>
<evidence type="ECO:0000256" key="3">
    <source>
        <dbReference type="SAM" id="MobiDB-lite"/>
    </source>
</evidence>
<feature type="transmembrane region" description="Helical" evidence="4">
    <location>
        <begin position="6"/>
        <end position="27"/>
    </location>
</feature>
<dbReference type="KEGG" id="nav:JQS30_05025"/>
<protein>
    <submittedName>
        <fullName evidence="6">Metallophosphoesterase</fullName>
    </submittedName>
</protein>
<evidence type="ECO:0000256" key="2">
    <source>
        <dbReference type="ARBA" id="ARBA00022801"/>
    </source>
</evidence>
<reference evidence="6" key="1">
    <citation type="submission" date="2021-02" db="EMBL/GenBank/DDBJ databases">
        <title>Natronoglycomyces albus gen. nov., sp. nov, a haloalkaliphilic actinobacterium from a soda solonchak soil.</title>
        <authorList>
            <person name="Sorokin D.Y."/>
            <person name="Khijniak T.V."/>
            <person name="Zakharycheva A.P."/>
            <person name="Boueva O.V."/>
            <person name="Ariskina E.V."/>
            <person name="Hahnke R.L."/>
            <person name="Bunk B."/>
            <person name="Sproer C."/>
            <person name="Schumann P."/>
            <person name="Evtushenko L.I."/>
            <person name="Kublanov I.V."/>
        </authorList>
    </citation>
    <scope>NUCLEOTIDE SEQUENCE</scope>
    <source>
        <strain evidence="6">DSM 106290</strain>
    </source>
</reference>
<dbReference type="SUPFAM" id="SSF56300">
    <property type="entry name" value="Metallo-dependent phosphatases"/>
    <property type="match status" value="1"/>
</dbReference>
<organism evidence="6 7">
    <name type="scientific">Natronoglycomyces albus</name>
    <dbReference type="NCBI Taxonomy" id="2811108"/>
    <lineage>
        <taxon>Bacteria</taxon>
        <taxon>Bacillati</taxon>
        <taxon>Actinomycetota</taxon>
        <taxon>Actinomycetes</taxon>
        <taxon>Glycomycetales</taxon>
        <taxon>Glycomycetaceae</taxon>
        <taxon>Natronoglycomyces</taxon>
    </lineage>
</organism>
<dbReference type="Proteomes" id="UP000662939">
    <property type="component" value="Chromosome"/>
</dbReference>
<evidence type="ECO:0000256" key="1">
    <source>
        <dbReference type="ARBA" id="ARBA00022723"/>
    </source>
</evidence>
<feature type="transmembrane region" description="Helical" evidence="4">
    <location>
        <begin position="152"/>
        <end position="174"/>
    </location>
</feature>
<dbReference type="InterPro" id="IPR029052">
    <property type="entry name" value="Metallo-depent_PP-like"/>
</dbReference>
<dbReference type="RefSeq" id="WP_213172282.1">
    <property type="nucleotide sequence ID" value="NZ_CP070496.1"/>
</dbReference>
<evidence type="ECO:0000256" key="4">
    <source>
        <dbReference type="SAM" id="Phobius"/>
    </source>
</evidence>
<dbReference type="InterPro" id="IPR051158">
    <property type="entry name" value="Metallophosphoesterase_sf"/>
</dbReference>
<dbReference type="GO" id="GO:0016020">
    <property type="term" value="C:membrane"/>
    <property type="evidence" value="ECO:0007669"/>
    <property type="project" value="GOC"/>
</dbReference>
<dbReference type="AlphaFoldDB" id="A0A895XRX6"/>
<feature type="transmembrane region" description="Helical" evidence="4">
    <location>
        <begin position="39"/>
        <end position="59"/>
    </location>
</feature>
<dbReference type="Pfam" id="PF00149">
    <property type="entry name" value="Metallophos"/>
    <property type="match status" value="1"/>
</dbReference>
<gene>
    <name evidence="6" type="ORF">JQS30_05025</name>
</gene>
<dbReference type="Gene3D" id="3.60.21.10">
    <property type="match status" value="1"/>
</dbReference>
<dbReference type="InterPro" id="IPR004843">
    <property type="entry name" value="Calcineurin-like_PHP"/>
</dbReference>
<keyword evidence="4" id="KW-0472">Membrane</keyword>
<evidence type="ECO:0000313" key="6">
    <source>
        <dbReference type="EMBL" id="QSB06273.1"/>
    </source>
</evidence>
<dbReference type="PANTHER" id="PTHR31302:SF31">
    <property type="entry name" value="PHOSPHODIESTERASE YAEI"/>
    <property type="match status" value="1"/>
</dbReference>
<dbReference type="GO" id="GO:0046872">
    <property type="term" value="F:metal ion binding"/>
    <property type="evidence" value="ECO:0007669"/>
    <property type="project" value="UniProtKB-KW"/>
</dbReference>
<dbReference type="GO" id="GO:0008758">
    <property type="term" value="F:UDP-2,3-diacylglucosamine hydrolase activity"/>
    <property type="evidence" value="ECO:0007669"/>
    <property type="project" value="TreeGrafter"/>
</dbReference>
<dbReference type="CDD" id="cd07385">
    <property type="entry name" value="MPP_YkuE_C"/>
    <property type="match status" value="1"/>
</dbReference>
<keyword evidence="1" id="KW-0479">Metal-binding</keyword>
<feature type="transmembrane region" description="Helical" evidence="4">
    <location>
        <begin position="79"/>
        <end position="102"/>
    </location>
</feature>
<accession>A0A895XRX6</accession>
<dbReference type="EMBL" id="CP070496">
    <property type="protein sequence ID" value="QSB06273.1"/>
    <property type="molecule type" value="Genomic_DNA"/>
</dbReference>
<proteinExistence type="predicted"/>
<feature type="domain" description="Calcineurin-like phosphoesterase" evidence="5">
    <location>
        <begin position="200"/>
        <end position="365"/>
    </location>
</feature>
<keyword evidence="4" id="KW-1133">Transmembrane helix</keyword>
<feature type="region of interest" description="Disordered" evidence="3">
    <location>
        <begin position="122"/>
        <end position="142"/>
    </location>
</feature>